<proteinExistence type="evidence at transcript level"/>
<dbReference type="Pfam" id="PF13499">
    <property type="entry name" value="EF-hand_7"/>
    <property type="match status" value="2"/>
</dbReference>
<name>V9PPY0_HORCA</name>
<dbReference type="FunFam" id="1.10.238.10:FF:000527">
    <property type="entry name" value="Calmodulin-3"/>
    <property type="match status" value="1"/>
</dbReference>
<dbReference type="GO" id="GO:0005509">
    <property type="term" value="F:calcium ion binding"/>
    <property type="evidence" value="ECO:0007669"/>
    <property type="project" value="InterPro"/>
</dbReference>
<dbReference type="EMBL" id="KF317451">
    <property type="protein sequence ID" value="AHA51383.1"/>
    <property type="molecule type" value="mRNA"/>
</dbReference>
<evidence type="ECO:0000256" key="2">
    <source>
        <dbReference type="ARBA" id="ARBA00022837"/>
    </source>
</evidence>
<organism evidence="4">
    <name type="scientific">Hormiphora californensis</name>
    <name type="common">Sea gooseberry</name>
    <dbReference type="NCBI Taxonomy" id="1403702"/>
    <lineage>
        <taxon>Eukaryota</taxon>
        <taxon>Metazoa</taxon>
        <taxon>Ctenophora</taxon>
        <taxon>Tentaculata</taxon>
        <taxon>Cydippida</taxon>
        <taxon>Pleurobrachiidae</taxon>
        <taxon>Hormiphora</taxon>
    </lineage>
</organism>
<dbReference type="InterPro" id="IPR002048">
    <property type="entry name" value="EF_hand_dom"/>
</dbReference>
<dbReference type="InterPro" id="IPR050230">
    <property type="entry name" value="CALM/Myosin/TropC-like"/>
</dbReference>
<dbReference type="InterPro" id="IPR018247">
    <property type="entry name" value="EF_Hand_1_Ca_BS"/>
</dbReference>
<dbReference type="GO" id="GO:0016460">
    <property type="term" value="C:myosin II complex"/>
    <property type="evidence" value="ECO:0007669"/>
    <property type="project" value="TreeGrafter"/>
</dbReference>
<keyword evidence="1" id="KW-0677">Repeat</keyword>
<evidence type="ECO:0000256" key="1">
    <source>
        <dbReference type="ARBA" id="ARBA00022737"/>
    </source>
</evidence>
<dbReference type="Gene3D" id="1.10.238.10">
    <property type="entry name" value="EF-hand"/>
    <property type="match status" value="3"/>
</dbReference>
<sequence length="166" mass="18709">LLKTLNKLIYSSLYTMASAQLSEEQISEFKEAFSLFDKDSDGTITTQELGTVMKSLGQNPTDGDLQDMINEVDADGNGTIDFPEFLTMMTKHMKESDNDQELREAFKVFDKDGNGKISSEELKIVMQNLGEKLTDEEINEMIREADNDGDGEVDYEEFVKMMSSSK</sequence>
<dbReference type="PANTHER" id="PTHR23048:SF0">
    <property type="entry name" value="CALMODULIN LIKE 3"/>
    <property type="match status" value="1"/>
</dbReference>
<dbReference type="SUPFAM" id="SSF47473">
    <property type="entry name" value="EF-hand"/>
    <property type="match status" value="1"/>
</dbReference>
<evidence type="ECO:0000259" key="3">
    <source>
        <dbReference type="PROSITE" id="PS50222"/>
    </source>
</evidence>
<accession>V9PPY0</accession>
<dbReference type="InterPro" id="IPR011992">
    <property type="entry name" value="EF-hand-dom_pair"/>
</dbReference>
<dbReference type="PROSITE" id="PS00018">
    <property type="entry name" value="EF_HAND_1"/>
    <property type="match status" value="4"/>
</dbReference>
<dbReference type="PROSITE" id="PS50222">
    <property type="entry name" value="EF_HAND_2"/>
    <property type="match status" value="4"/>
</dbReference>
<dbReference type="AlphaFoldDB" id="V9PPY0"/>
<feature type="domain" description="EF-hand" evidence="3">
    <location>
        <begin position="133"/>
        <end position="166"/>
    </location>
</feature>
<dbReference type="CDD" id="cd00051">
    <property type="entry name" value="EFh"/>
    <property type="match status" value="2"/>
</dbReference>
<dbReference type="SMART" id="SM00054">
    <property type="entry name" value="EFh"/>
    <property type="match status" value="4"/>
</dbReference>
<evidence type="ECO:0000313" key="4">
    <source>
        <dbReference type="EMBL" id="AHA51383.1"/>
    </source>
</evidence>
<keyword evidence="2" id="KW-0106">Calcium</keyword>
<dbReference type="PANTHER" id="PTHR23048">
    <property type="entry name" value="MYOSIN LIGHT CHAIN 1, 3"/>
    <property type="match status" value="1"/>
</dbReference>
<protein>
    <submittedName>
        <fullName evidence="4">EF-hand_1 domain-containing protein</fullName>
    </submittedName>
</protein>
<feature type="non-terminal residue" evidence="4">
    <location>
        <position position="1"/>
    </location>
</feature>
<feature type="domain" description="EF-hand" evidence="3">
    <location>
        <begin position="24"/>
        <end position="59"/>
    </location>
</feature>
<feature type="domain" description="EF-hand" evidence="3">
    <location>
        <begin position="97"/>
        <end position="132"/>
    </location>
</feature>
<feature type="domain" description="EF-hand" evidence="3">
    <location>
        <begin position="60"/>
        <end position="95"/>
    </location>
</feature>
<reference evidence="4" key="1">
    <citation type="journal article" date="2013" name="Science">
        <title>The genome of the ctenophore Mnemiopsis leidyi and its implications for cell type evolution.</title>
        <authorList>
            <consortium name="NISC Comparative Sequencing Program"/>
            <person name="Ryan J.F."/>
            <person name="Pang K."/>
            <person name="Schnitzler C.E."/>
            <person name="Nguyen A.D."/>
            <person name="Moreland R.T."/>
            <person name="Simmons D.K."/>
            <person name="Koch B.J."/>
            <person name="Francis W.R."/>
            <person name="Havlak P."/>
            <person name="Smith S.A."/>
            <person name="Putnam N.H."/>
            <person name="Haddock S.H."/>
            <person name="Dunn C.W."/>
            <person name="Wolfsberg T.G."/>
            <person name="Mullikin J.C."/>
            <person name="Martindale M.Q."/>
            <person name="Baxevanis A.D."/>
        </authorList>
    </citation>
    <scope>NUCLEOTIDE SEQUENCE</scope>
    <source>
        <strain evidence="4">7</strain>
    </source>
</reference>